<dbReference type="EMBL" id="CP058529">
    <property type="protein sequence ID" value="QLG28809.1"/>
    <property type="molecule type" value="Genomic_DNA"/>
</dbReference>
<feature type="compositionally biased region" description="Basic and acidic residues" evidence="1">
    <location>
        <begin position="42"/>
        <end position="54"/>
    </location>
</feature>
<dbReference type="Gene3D" id="1.10.10.10">
    <property type="entry name" value="Winged helix-like DNA-binding domain superfamily/Winged helix DNA-binding domain"/>
    <property type="match status" value="1"/>
</dbReference>
<evidence type="ECO:0000313" key="3">
    <source>
        <dbReference type="EMBL" id="QLG28809.1"/>
    </source>
</evidence>
<name>A0A7D5GYP3_9EURY</name>
<dbReference type="KEGG" id="halg:HUG10_15230"/>
<dbReference type="RefSeq" id="WP_179170383.1">
    <property type="nucleotide sequence ID" value="NZ_CP058529.1"/>
</dbReference>
<evidence type="ECO:0000259" key="2">
    <source>
        <dbReference type="Pfam" id="PF24034"/>
    </source>
</evidence>
<dbReference type="InterPro" id="IPR036390">
    <property type="entry name" value="WH_DNA-bd_sf"/>
</dbReference>
<protein>
    <recommendedName>
        <fullName evidence="2">DUF7343 domain-containing protein</fullName>
    </recommendedName>
</protein>
<dbReference type="GeneID" id="56030213"/>
<evidence type="ECO:0000313" key="4">
    <source>
        <dbReference type="Proteomes" id="UP000509750"/>
    </source>
</evidence>
<dbReference type="InterPro" id="IPR036388">
    <property type="entry name" value="WH-like_DNA-bd_sf"/>
</dbReference>
<accession>A0A7D5GYP3</accession>
<organism evidence="3 4">
    <name type="scientific">Halorarum halophilum</name>
    <dbReference type="NCBI Taxonomy" id="2743090"/>
    <lineage>
        <taxon>Archaea</taxon>
        <taxon>Methanobacteriati</taxon>
        <taxon>Methanobacteriota</taxon>
        <taxon>Stenosarchaea group</taxon>
        <taxon>Halobacteria</taxon>
        <taxon>Halobacteriales</taxon>
        <taxon>Haloferacaceae</taxon>
        <taxon>Halorarum</taxon>
    </lineage>
</organism>
<evidence type="ECO:0000256" key="1">
    <source>
        <dbReference type="SAM" id="MobiDB-lite"/>
    </source>
</evidence>
<reference evidence="3 4" key="1">
    <citation type="submission" date="2020-07" db="EMBL/GenBank/DDBJ databases">
        <title>Gai3-2, isolated from salt lake.</title>
        <authorList>
            <person name="Cui H."/>
            <person name="Shi X."/>
        </authorList>
    </citation>
    <scope>NUCLEOTIDE SEQUENCE [LARGE SCALE GENOMIC DNA]</scope>
    <source>
        <strain evidence="3 4">Gai3-2</strain>
    </source>
</reference>
<proteinExistence type="predicted"/>
<dbReference type="AlphaFoldDB" id="A0A7D5GYP3"/>
<dbReference type="SUPFAM" id="SSF46785">
    <property type="entry name" value="Winged helix' DNA-binding domain"/>
    <property type="match status" value="1"/>
</dbReference>
<keyword evidence="4" id="KW-1185">Reference proteome</keyword>
<gene>
    <name evidence="3" type="ORF">HUG10_15230</name>
</gene>
<dbReference type="OrthoDB" id="284722at2157"/>
<dbReference type="Pfam" id="PF24034">
    <property type="entry name" value="DUF7343"/>
    <property type="match status" value="1"/>
</dbReference>
<sequence>MESTLTRIWQKVSRTASLGIESVGDSTESVEARESSEEDASSEDRSSFGERSSFEEGETGSESPLGDYDPSALCSRRHFVTELGISHDEFFARLIEDQSGSLPQKEFTEFTSLSSSTVSRILREMEDDEQVVRVQIGRENIVYLPEHAPAGSVSRTDTADVRIHA</sequence>
<feature type="domain" description="DUF7343" evidence="2">
    <location>
        <begin position="86"/>
        <end position="145"/>
    </location>
</feature>
<feature type="region of interest" description="Disordered" evidence="1">
    <location>
        <begin position="20"/>
        <end position="71"/>
    </location>
</feature>
<dbReference type="Proteomes" id="UP000509750">
    <property type="component" value="Chromosome"/>
</dbReference>
<dbReference type="InterPro" id="IPR055767">
    <property type="entry name" value="DUF7343"/>
</dbReference>